<dbReference type="GO" id="GO:0006020">
    <property type="term" value="P:inositol metabolic process"/>
    <property type="evidence" value="ECO:0007669"/>
    <property type="project" value="TreeGrafter"/>
</dbReference>
<dbReference type="OrthoDB" id="9977309at2759"/>
<reference evidence="8" key="1">
    <citation type="submission" date="2012-12" db="EMBL/GenBank/DDBJ databases">
        <authorList>
            <person name="Hellsten U."/>
            <person name="Grimwood J."/>
            <person name="Chapman J.A."/>
            <person name="Shapiro H."/>
            <person name="Aerts A."/>
            <person name="Otillar R.P."/>
            <person name="Terry A.Y."/>
            <person name="Boore J.L."/>
            <person name="Simakov O."/>
            <person name="Marletaz F."/>
            <person name="Cho S.-J."/>
            <person name="Edsinger-Gonzales E."/>
            <person name="Havlak P."/>
            <person name="Kuo D.-H."/>
            <person name="Larsson T."/>
            <person name="Lv J."/>
            <person name="Arendt D."/>
            <person name="Savage R."/>
            <person name="Osoegawa K."/>
            <person name="de Jong P."/>
            <person name="Lindberg D.R."/>
            <person name="Seaver E.C."/>
            <person name="Weisblat D.A."/>
            <person name="Putnam N.H."/>
            <person name="Grigoriev I.V."/>
            <person name="Rokhsar D.S."/>
        </authorList>
    </citation>
    <scope>NUCLEOTIDE SEQUENCE</scope>
    <source>
        <strain evidence="8">I ESC-2004</strain>
    </source>
</reference>
<keyword evidence="2 5" id="KW-0479">Metal-binding</keyword>
<dbReference type="InterPro" id="IPR000760">
    <property type="entry name" value="Inositol_monophosphatase-like"/>
</dbReference>
<dbReference type="AlphaFoldDB" id="R7TKC7"/>
<sequence>MGDLPPMPLSEAEYNARFVVAEKALALGAEEGLKWFRQQFTVRQKADATPVTEADVASEQVIRKYLAKAFPGDGFYGEETGRQGDQDLFWLVDPIDGTASFVHGSPLYGCLIGLVEGGCPVLGAAALPATGDVWLAARSKMTLLNGLPVAVNGCTKLSDAGLAFTAPTLFMESERPAIERLSATVRGVRYGGDCFNYLALASGWLELVCESMLKACDILPLVPIIEGA</sequence>
<evidence type="ECO:0000256" key="2">
    <source>
        <dbReference type="ARBA" id="ARBA00022723"/>
    </source>
</evidence>
<evidence type="ECO:0000313" key="6">
    <source>
        <dbReference type="EMBL" id="ELT91570.1"/>
    </source>
</evidence>
<dbReference type="PROSITE" id="PS00629">
    <property type="entry name" value="IMP_1"/>
    <property type="match status" value="1"/>
</dbReference>
<keyword evidence="3" id="KW-0378">Hydrolase</keyword>
<evidence type="ECO:0000313" key="8">
    <source>
        <dbReference type="Proteomes" id="UP000014760"/>
    </source>
</evidence>
<feature type="binding site" evidence="5">
    <location>
        <position position="93"/>
    </location>
    <ligand>
        <name>Mg(2+)</name>
        <dbReference type="ChEBI" id="CHEBI:18420"/>
        <label>2</label>
    </ligand>
</feature>
<protein>
    <recommendedName>
        <fullName evidence="9">Histidinol-phosphatase</fullName>
    </recommendedName>
</protein>
<evidence type="ECO:0000256" key="5">
    <source>
        <dbReference type="PIRSR" id="PIRSR600760-2"/>
    </source>
</evidence>
<reference evidence="7" key="3">
    <citation type="submission" date="2015-06" db="UniProtKB">
        <authorList>
            <consortium name="EnsemblMetazoa"/>
        </authorList>
    </citation>
    <scope>IDENTIFICATION</scope>
</reference>
<feature type="binding site" evidence="5">
    <location>
        <position position="78"/>
    </location>
    <ligand>
        <name>Mg(2+)</name>
        <dbReference type="ChEBI" id="CHEBI:18420"/>
        <label>1</label>
        <note>catalytic</note>
    </ligand>
</feature>
<dbReference type="OMA" id="AYGDFWS"/>
<name>R7TKC7_CAPTE</name>
<feature type="non-terminal residue" evidence="6">
    <location>
        <position position="228"/>
    </location>
</feature>
<comment type="cofactor">
    <cofactor evidence="5">
        <name>Mg(2+)</name>
        <dbReference type="ChEBI" id="CHEBI:18420"/>
    </cofactor>
</comment>
<evidence type="ECO:0008006" key="9">
    <source>
        <dbReference type="Google" id="ProtNLM"/>
    </source>
</evidence>
<dbReference type="STRING" id="283909.R7TKC7"/>
<dbReference type="EMBL" id="KB310441">
    <property type="protein sequence ID" value="ELT91570.1"/>
    <property type="molecule type" value="Genomic_DNA"/>
</dbReference>
<dbReference type="PANTHER" id="PTHR20854">
    <property type="entry name" value="INOSITOL MONOPHOSPHATASE"/>
    <property type="match status" value="1"/>
</dbReference>
<feature type="binding site" evidence="5">
    <location>
        <position position="217"/>
    </location>
    <ligand>
        <name>Mg(2+)</name>
        <dbReference type="ChEBI" id="CHEBI:18420"/>
        <label>1</label>
        <note>catalytic</note>
    </ligand>
</feature>
<dbReference type="PANTHER" id="PTHR20854:SF4">
    <property type="entry name" value="INOSITOL-1-MONOPHOSPHATASE-RELATED"/>
    <property type="match status" value="1"/>
</dbReference>
<organism evidence="6">
    <name type="scientific">Capitella teleta</name>
    <name type="common">Polychaete worm</name>
    <dbReference type="NCBI Taxonomy" id="283909"/>
    <lineage>
        <taxon>Eukaryota</taxon>
        <taxon>Metazoa</taxon>
        <taxon>Spiralia</taxon>
        <taxon>Lophotrochozoa</taxon>
        <taxon>Annelida</taxon>
        <taxon>Polychaeta</taxon>
        <taxon>Sedentaria</taxon>
        <taxon>Scolecida</taxon>
        <taxon>Capitellidae</taxon>
        <taxon>Capitella</taxon>
    </lineage>
</organism>
<dbReference type="Gene3D" id="3.30.540.10">
    <property type="entry name" value="Fructose-1,6-Bisphosphatase, subunit A, domain 1"/>
    <property type="match status" value="1"/>
</dbReference>
<dbReference type="Pfam" id="PF00459">
    <property type="entry name" value="Inositol_P"/>
    <property type="match status" value="1"/>
</dbReference>
<dbReference type="GO" id="GO:0046872">
    <property type="term" value="F:metal ion binding"/>
    <property type="evidence" value="ECO:0007669"/>
    <property type="project" value="UniProtKB-KW"/>
</dbReference>
<reference evidence="6 8" key="2">
    <citation type="journal article" date="2013" name="Nature">
        <title>Insights into bilaterian evolution from three spiralian genomes.</title>
        <authorList>
            <person name="Simakov O."/>
            <person name="Marletaz F."/>
            <person name="Cho S.J."/>
            <person name="Edsinger-Gonzales E."/>
            <person name="Havlak P."/>
            <person name="Hellsten U."/>
            <person name="Kuo D.H."/>
            <person name="Larsson T."/>
            <person name="Lv J."/>
            <person name="Arendt D."/>
            <person name="Savage R."/>
            <person name="Osoegawa K."/>
            <person name="de Jong P."/>
            <person name="Grimwood J."/>
            <person name="Chapman J.A."/>
            <person name="Shapiro H."/>
            <person name="Aerts A."/>
            <person name="Otillar R.P."/>
            <person name="Terry A.Y."/>
            <person name="Boore J.L."/>
            <person name="Grigoriev I.V."/>
            <person name="Lindberg D.R."/>
            <person name="Seaver E.C."/>
            <person name="Weisblat D.A."/>
            <person name="Putnam N.H."/>
            <person name="Rokhsar D.S."/>
        </authorList>
    </citation>
    <scope>NUCLEOTIDE SEQUENCE</scope>
    <source>
        <strain evidence="6 8">I ESC-2004</strain>
    </source>
</reference>
<dbReference type="EnsemblMetazoa" id="CapteT144747">
    <property type="protein sequence ID" value="CapteP144747"/>
    <property type="gene ID" value="CapteG144747"/>
</dbReference>
<gene>
    <name evidence="6" type="ORF">CAPTEDRAFT_144747</name>
</gene>
<feature type="binding site" evidence="5">
    <location>
        <position position="95"/>
    </location>
    <ligand>
        <name>Mg(2+)</name>
        <dbReference type="ChEBI" id="CHEBI:18420"/>
        <label>1</label>
        <note>catalytic</note>
    </ligand>
</feature>
<dbReference type="Proteomes" id="UP000014760">
    <property type="component" value="Unassembled WGS sequence"/>
</dbReference>
<dbReference type="SUPFAM" id="SSF56655">
    <property type="entry name" value="Carbohydrate phosphatase"/>
    <property type="match status" value="1"/>
</dbReference>
<dbReference type="HOGENOM" id="CLU_044118_4_0_1"/>
<dbReference type="EMBL" id="AMQN01031040">
    <property type="status" value="NOT_ANNOTATED_CDS"/>
    <property type="molecule type" value="Genomic_DNA"/>
</dbReference>
<dbReference type="Gene3D" id="3.40.190.80">
    <property type="match status" value="1"/>
</dbReference>
<proteinExistence type="inferred from homology"/>
<keyword evidence="4 5" id="KW-0460">Magnesium</keyword>
<evidence type="ECO:0000313" key="7">
    <source>
        <dbReference type="EnsemblMetazoa" id="CapteP144747"/>
    </source>
</evidence>
<accession>R7TKC7</accession>
<dbReference type="InterPro" id="IPR020583">
    <property type="entry name" value="Inositol_monoP_metal-BS"/>
</dbReference>
<dbReference type="GO" id="GO:0007165">
    <property type="term" value="P:signal transduction"/>
    <property type="evidence" value="ECO:0007669"/>
    <property type="project" value="TreeGrafter"/>
</dbReference>
<dbReference type="GO" id="GO:0008934">
    <property type="term" value="F:inositol monophosphate 1-phosphatase activity"/>
    <property type="evidence" value="ECO:0007669"/>
    <property type="project" value="TreeGrafter"/>
</dbReference>
<evidence type="ECO:0000256" key="4">
    <source>
        <dbReference type="ARBA" id="ARBA00022842"/>
    </source>
</evidence>
<comment type="similarity">
    <text evidence="1">Belongs to the inositol monophosphatase superfamily.</text>
</comment>
<feature type="binding site" evidence="5">
    <location>
        <position position="96"/>
    </location>
    <ligand>
        <name>Mg(2+)</name>
        <dbReference type="ChEBI" id="CHEBI:18420"/>
        <label>1</label>
        <note>catalytic</note>
    </ligand>
</feature>
<evidence type="ECO:0000256" key="1">
    <source>
        <dbReference type="ARBA" id="ARBA00009759"/>
    </source>
</evidence>
<keyword evidence="8" id="KW-1185">Reference proteome</keyword>
<evidence type="ECO:0000256" key="3">
    <source>
        <dbReference type="ARBA" id="ARBA00022801"/>
    </source>
</evidence>
<dbReference type="PRINTS" id="PR00377">
    <property type="entry name" value="IMPHPHTASES"/>
</dbReference>